<keyword evidence="15" id="KW-1015">Disulfide bond</keyword>
<keyword evidence="6" id="KW-0121">Carboxypeptidase</keyword>
<keyword evidence="13" id="KW-0482">Metalloprotease</keyword>
<dbReference type="GO" id="GO:0008270">
    <property type="term" value="F:zinc ion binding"/>
    <property type="evidence" value="ECO:0007669"/>
    <property type="project" value="InterPro"/>
</dbReference>
<evidence type="ECO:0000313" key="20">
    <source>
        <dbReference type="Proteomes" id="UP001231518"/>
    </source>
</evidence>
<dbReference type="InterPro" id="IPR000834">
    <property type="entry name" value="Peptidase_M14"/>
</dbReference>
<protein>
    <recommendedName>
        <fullName evidence="18">Peptidase M14 domain-containing protein</fullName>
    </recommendedName>
</protein>
<evidence type="ECO:0000313" key="19">
    <source>
        <dbReference type="EMBL" id="KAJ8723716.1"/>
    </source>
</evidence>
<dbReference type="PROSITE" id="PS52035">
    <property type="entry name" value="PEPTIDASE_M14"/>
    <property type="match status" value="2"/>
</dbReference>
<dbReference type="GO" id="GO:0004181">
    <property type="term" value="F:metallocarboxypeptidase activity"/>
    <property type="evidence" value="ECO:0007669"/>
    <property type="project" value="InterPro"/>
</dbReference>
<dbReference type="FunFam" id="3.40.630.10:FF:000040">
    <property type="entry name" value="zinc carboxypeptidase"/>
    <property type="match status" value="2"/>
</dbReference>
<feature type="domain" description="Peptidase M14" evidence="18">
    <location>
        <begin position="421"/>
        <end position="713"/>
    </location>
</feature>
<name>A0AAD7YNV1_MYTSE</name>
<comment type="subcellular location">
    <subcellularLocation>
        <location evidence="3">Secreted</location>
    </subcellularLocation>
</comment>
<keyword evidence="5" id="KW-0964">Secreted</keyword>
<dbReference type="InterPro" id="IPR003146">
    <property type="entry name" value="M14A_act_pep"/>
</dbReference>
<evidence type="ECO:0000256" key="9">
    <source>
        <dbReference type="ARBA" id="ARBA00022729"/>
    </source>
</evidence>
<comment type="caution">
    <text evidence="17">Lacks conserved residue(s) required for the propagation of feature annotation.</text>
</comment>
<comment type="similarity">
    <text evidence="4 17">Belongs to the peptidase M14 family.</text>
</comment>
<dbReference type="PANTHER" id="PTHR11705">
    <property type="entry name" value="PROTEASE FAMILY M14 CARBOXYPEPTIDASE A,B"/>
    <property type="match status" value="1"/>
</dbReference>
<comment type="cofactor">
    <cofactor evidence="1">
        <name>Zn(2+)</name>
        <dbReference type="ChEBI" id="CHEBI:29105"/>
    </cofactor>
</comment>
<keyword evidence="8" id="KW-0479">Metal-binding</keyword>
<evidence type="ECO:0000256" key="14">
    <source>
        <dbReference type="ARBA" id="ARBA00023145"/>
    </source>
</evidence>
<evidence type="ECO:0000256" key="1">
    <source>
        <dbReference type="ARBA" id="ARBA00001947"/>
    </source>
</evidence>
<keyword evidence="7" id="KW-0645">Protease</keyword>
<keyword evidence="14" id="KW-0865">Zymogen</keyword>
<dbReference type="PRINTS" id="PR00765">
    <property type="entry name" value="CRBOXYPTASEA"/>
</dbReference>
<evidence type="ECO:0000259" key="18">
    <source>
        <dbReference type="PROSITE" id="PS52035"/>
    </source>
</evidence>
<dbReference type="PANTHER" id="PTHR11705:SF143">
    <property type="entry name" value="SLL0236 PROTEIN"/>
    <property type="match status" value="1"/>
</dbReference>
<dbReference type="AlphaFoldDB" id="A0AAD7YNV1"/>
<proteinExistence type="inferred from homology"/>
<evidence type="ECO:0000256" key="11">
    <source>
        <dbReference type="ARBA" id="ARBA00022833"/>
    </source>
</evidence>
<dbReference type="SUPFAM" id="SSF54897">
    <property type="entry name" value="Protease propeptides/inhibitors"/>
    <property type="match status" value="1"/>
</dbReference>
<evidence type="ECO:0000256" key="2">
    <source>
        <dbReference type="ARBA" id="ARBA00003091"/>
    </source>
</evidence>
<feature type="active site" description="Proton donor/acceptor" evidence="17">
    <location>
        <position position="679"/>
    </location>
</feature>
<evidence type="ECO:0000256" key="7">
    <source>
        <dbReference type="ARBA" id="ARBA00022670"/>
    </source>
</evidence>
<keyword evidence="10" id="KW-0378">Hydrolase</keyword>
<dbReference type="Pfam" id="PF02244">
    <property type="entry name" value="Propep_M14"/>
    <property type="match status" value="1"/>
</dbReference>
<evidence type="ECO:0000256" key="13">
    <source>
        <dbReference type="ARBA" id="ARBA00023049"/>
    </source>
</evidence>
<feature type="domain" description="Peptidase M14" evidence="18">
    <location>
        <begin position="29"/>
        <end position="322"/>
    </location>
</feature>
<dbReference type="GO" id="GO:0006508">
    <property type="term" value="P:proteolysis"/>
    <property type="evidence" value="ECO:0007669"/>
    <property type="project" value="UniProtKB-KW"/>
</dbReference>
<dbReference type="GO" id="GO:0005615">
    <property type="term" value="C:extracellular space"/>
    <property type="evidence" value="ECO:0007669"/>
    <property type="project" value="TreeGrafter"/>
</dbReference>
<evidence type="ECO:0000256" key="15">
    <source>
        <dbReference type="ARBA" id="ARBA00023157"/>
    </source>
</evidence>
<keyword evidence="11" id="KW-0862">Zinc</keyword>
<evidence type="ECO:0000256" key="3">
    <source>
        <dbReference type="ARBA" id="ARBA00004613"/>
    </source>
</evidence>
<keyword evidence="12" id="KW-0843">Virulence</keyword>
<reference evidence="19" key="1">
    <citation type="submission" date="2023-03" db="EMBL/GenBank/DDBJ databases">
        <title>Chromosome-level genomes of two armyworms, Mythimna separata and Mythimna loreyi, provide insights into the biosynthesis and reception of sex pheromones.</title>
        <authorList>
            <person name="Zhao H."/>
        </authorList>
    </citation>
    <scope>NUCLEOTIDE SEQUENCE</scope>
    <source>
        <strain evidence="19">BeijingLab</strain>
        <tissue evidence="19">Pupa</tissue>
    </source>
</reference>
<dbReference type="Gene3D" id="3.30.70.340">
    <property type="entry name" value="Metallocarboxypeptidase-like"/>
    <property type="match status" value="1"/>
</dbReference>
<keyword evidence="20" id="KW-1185">Reference proteome</keyword>
<evidence type="ECO:0000256" key="10">
    <source>
        <dbReference type="ARBA" id="ARBA00022801"/>
    </source>
</evidence>
<dbReference type="EMBL" id="JARGEI010000011">
    <property type="protein sequence ID" value="KAJ8723716.1"/>
    <property type="molecule type" value="Genomic_DNA"/>
</dbReference>
<evidence type="ECO:0000256" key="5">
    <source>
        <dbReference type="ARBA" id="ARBA00022525"/>
    </source>
</evidence>
<evidence type="ECO:0000256" key="8">
    <source>
        <dbReference type="ARBA" id="ARBA00022723"/>
    </source>
</evidence>
<evidence type="ECO:0000256" key="16">
    <source>
        <dbReference type="ARBA" id="ARBA00057299"/>
    </source>
</evidence>
<sequence length="755" mass="87118">MLDDVGKAFGKQYVKKYIQQQTDSYSWKYYHTLEDIYRWLGDMSNKYSNVDLHSIGKSAEGREIYALSITNSGNKQKVIVEGGIHGNEWIAVEFVTFLINELISQGNPKHWVIHKLALKYNWYIIPVINPDGYAYTQSTDRLWRKNRRITREGIGADLDRNFDNNFGKYDSSDVPSDDYYHGPHAFSEPETRILADFITAKQKNLRFYFTFHAYGQKIIIPYGDRIKHLGNYGEMENFGKQAIITMYHMYGRKYSVGTSFDTLGLRISGNSASWVKKNFGVRYVFSFFLRDNGAYGHALPPNQIIPTCDETLAGLSTVMTAKPKRVKLNLFATGIPVEEEHMEYYQNLSRLGDINYWREPGLMYKPVDFVVGPESKPVFLAEAEKLGLYVTTLLEDVQKAFDMQTVKTYIRRNMDTFDWNNFFRLDDIYQWLTDLGKANPLEMSIQSIGKTIEKREIMAVRIVLKGSKRRSTVIIEGGIHAREWISPAFVTYLIHEIIHASTSNNAKLKEIAMTYEWYFVPVLNPDGYEYSHTTDRQWRKNRNLNGVDLNRNFDVAFGTVGISSQKAADTYCGPSAFSERESKAMRNFVKSKRKNLEYYFAFHSYGQYMIIPYAHSKKHEENFEEVKVMCQQAATQIARRYRTKYSIGTAYDTVGYMTSGVSGCWVKSTFHVPYVLTFELRDDGFYGFALPPQKIMPTCKETMDGLLALLSPKIKDSTKSEPRPLKHTSGSGPHFILDKIVLVFNTFLFIIVRFD</sequence>
<dbReference type="Gene3D" id="3.40.630.10">
    <property type="entry name" value="Zn peptidases"/>
    <property type="match status" value="2"/>
</dbReference>
<evidence type="ECO:0000256" key="6">
    <source>
        <dbReference type="ARBA" id="ARBA00022645"/>
    </source>
</evidence>
<evidence type="ECO:0000256" key="12">
    <source>
        <dbReference type="ARBA" id="ARBA00023026"/>
    </source>
</evidence>
<dbReference type="Proteomes" id="UP001231518">
    <property type="component" value="Chromosome 20"/>
</dbReference>
<dbReference type="SMART" id="SM00631">
    <property type="entry name" value="Zn_pept"/>
    <property type="match status" value="2"/>
</dbReference>
<evidence type="ECO:0000256" key="17">
    <source>
        <dbReference type="PROSITE-ProRule" id="PRU01379"/>
    </source>
</evidence>
<dbReference type="InterPro" id="IPR036990">
    <property type="entry name" value="M14A-like_propep"/>
</dbReference>
<comment type="caution">
    <text evidence="19">The sequence shown here is derived from an EMBL/GenBank/DDBJ whole genome shotgun (WGS) entry which is preliminary data.</text>
</comment>
<comment type="function">
    <text evidence="16">Involved in the digestion of the blood meal.</text>
</comment>
<accession>A0AAD7YNV1</accession>
<organism evidence="19 20">
    <name type="scientific">Mythimna separata</name>
    <name type="common">Oriental armyworm</name>
    <name type="synonym">Pseudaletia separata</name>
    <dbReference type="NCBI Taxonomy" id="271217"/>
    <lineage>
        <taxon>Eukaryota</taxon>
        <taxon>Metazoa</taxon>
        <taxon>Ecdysozoa</taxon>
        <taxon>Arthropoda</taxon>
        <taxon>Hexapoda</taxon>
        <taxon>Insecta</taxon>
        <taxon>Pterygota</taxon>
        <taxon>Neoptera</taxon>
        <taxon>Endopterygota</taxon>
        <taxon>Lepidoptera</taxon>
        <taxon>Glossata</taxon>
        <taxon>Ditrysia</taxon>
        <taxon>Noctuoidea</taxon>
        <taxon>Noctuidae</taxon>
        <taxon>Noctuinae</taxon>
        <taxon>Hadenini</taxon>
        <taxon>Mythimna</taxon>
    </lineage>
</organism>
<dbReference type="SUPFAM" id="SSF53187">
    <property type="entry name" value="Zn-dependent exopeptidases"/>
    <property type="match status" value="2"/>
</dbReference>
<gene>
    <name evidence="19" type="ORF">PYW07_007696</name>
</gene>
<comment type="function">
    <text evidence="2">Extracellular metalloprotease that contributes to pathogenicity.</text>
</comment>
<dbReference type="Pfam" id="PF00246">
    <property type="entry name" value="Peptidase_M14"/>
    <property type="match status" value="2"/>
</dbReference>
<evidence type="ECO:0000256" key="4">
    <source>
        <dbReference type="ARBA" id="ARBA00005988"/>
    </source>
</evidence>
<keyword evidence="9" id="KW-0732">Signal</keyword>